<sequence length="71" mass="7481">MTKRDIAFDAQALLLLIGGGAGVLVVLAFLAGLHIVAERGMTPPPVTSPGTTYTCNCWLYPTRVTVIPLPT</sequence>
<organism evidence="2 3">
    <name type="scientific">Streptomyces carpaticus</name>
    <dbReference type="NCBI Taxonomy" id="285558"/>
    <lineage>
        <taxon>Bacteria</taxon>
        <taxon>Bacillati</taxon>
        <taxon>Actinomycetota</taxon>
        <taxon>Actinomycetes</taxon>
        <taxon>Kitasatosporales</taxon>
        <taxon>Streptomycetaceae</taxon>
        <taxon>Streptomyces</taxon>
    </lineage>
</organism>
<dbReference type="RefSeq" id="WP_375062159.1">
    <property type="nucleotide sequence ID" value="NZ_JBHGBT010000005.1"/>
</dbReference>
<name>A0ABV4ZJG7_9ACTN</name>
<evidence type="ECO:0000256" key="1">
    <source>
        <dbReference type="SAM" id="Phobius"/>
    </source>
</evidence>
<protein>
    <submittedName>
        <fullName evidence="2">Uncharacterized protein</fullName>
    </submittedName>
</protein>
<accession>A0ABV4ZJG7</accession>
<evidence type="ECO:0000313" key="2">
    <source>
        <dbReference type="EMBL" id="MFB4194123.1"/>
    </source>
</evidence>
<proteinExistence type="predicted"/>
<comment type="caution">
    <text evidence="2">The sequence shown here is derived from an EMBL/GenBank/DDBJ whole genome shotgun (WGS) entry which is preliminary data.</text>
</comment>
<gene>
    <name evidence="2" type="ORF">ACE11A_07120</name>
</gene>
<reference evidence="2 3" key="1">
    <citation type="submission" date="2024-09" db="EMBL/GenBank/DDBJ databases">
        <title>Draft genome sequence of multifaceted antimicrobials producing Streptomyces sp. strain FH1.</title>
        <authorList>
            <person name="Hassan F."/>
            <person name="Ali H."/>
            <person name="Hassan N."/>
            <person name="Nawaz A."/>
        </authorList>
    </citation>
    <scope>NUCLEOTIDE SEQUENCE [LARGE SCALE GENOMIC DNA]</scope>
    <source>
        <strain evidence="2 3">FH1</strain>
    </source>
</reference>
<dbReference type="EMBL" id="JBHGBT010000005">
    <property type="protein sequence ID" value="MFB4194123.1"/>
    <property type="molecule type" value="Genomic_DNA"/>
</dbReference>
<dbReference type="Proteomes" id="UP001577267">
    <property type="component" value="Unassembled WGS sequence"/>
</dbReference>
<keyword evidence="3" id="KW-1185">Reference proteome</keyword>
<feature type="transmembrane region" description="Helical" evidence="1">
    <location>
        <begin position="12"/>
        <end position="37"/>
    </location>
</feature>
<keyword evidence="1" id="KW-0472">Membrane</keyword>
<keyword evidence="1" id="KW-1133">Transmembrane helix</keyword>
<keyword evidence="1" id="KW-0812">Transmembrane</keyword>
<evidence type="ECO:0000313" key="3">
    <source>
        <dbReference type="Proteomes" id="UP001577267"/>
    </source>
</evidence>